<evidence type="ECO:0000256" key="3">
    <source>
        <dbReference type="ARBA" id="ARBA00022729"/>
    </source>
</evidence>
<dbReference type="Gene3D" id="3.40.190.10">
    <property type="entry name" value="Periplasmic binding protein-like II"/>
    <property type="match status" value="2"/>
</dbReference>
<evidence type="ECO:0000256" key="1">
    <source>
        <dbReference type="ARBA" id="ARBA00009175"/>
    </source>
</evidence>
<proteinExistence type="inferred from homology"/>
<dbReference type="Pfam" id="PF13531">
    <property type="entry name" value="SBP_bac_11"/>
    <property type="match status" value="1"/>
</dbReference>
<name>A0ABR8S886_9BURK</name>
<feature type="chain" id="PRO_5045911642" evidence="4">
    <location>
        <begin position="21"/>
        <end position="239"/>
    </location>
</feature>
<dbReference type="RefSeq" id="WP_191722101.1">
    <property type="nucleotide sequence ID" value="NZ_JACSQK010000002.1"/>
</dbReference>
<dbReference type="Proteomes" id="UP000634919">
    <property type="component" value="Unassembled WGS sequence"/>
</dbReference>
<dbReference type="PANTHER" id="PTHR30632:SF14">
    <property type="entry name" value="TUNGSTATE_MOLYBDATE_CHROMATE-BINDING PROTEIN MODA"/>
    <property type="match status" value="1"/>
</dbReference>
<dbReference type="SUPFAM" id="SSF53850">
    <property type="entry name" value="Periplasmic binding protein-like II"/>
    <property type="match status" value="1"/>
</dbReference>
<dbReference type="NCBIfam" id="TIGR01256">
    <property type="entry name" value="modA"/>
    <property type="match status" value="1"/>
</dbReference>
<reference evidence="5 6" key="1">
    <citation type="submission" date="2020-08" db="EMBL/GenBank/DDBJ databases">
        <title>A Genomic Blueprint of the Chicken Gut Microbiome.</title>
        <authorList>
            <person name="Gilroy R."/>
            <person name="Ravi A."/>
            <person name="Getino M."/>
            <person name="Pursley I."/>
            <person name="Horton D.L."/>
            <person name="Alikhan N.-F."/>
            <person name="Baker D."/>
            <person name="Gharbi K."/>
            <person name="Hall N."/>
            <person name="Watson M."/>
            <person name="Adriaenssens E.M."/>
            <person name="Foster-Nyarko E."/>
            <person name="Jarju S."/>
            <person name="Secka A."/>
            <person name="Antonio M."/>
            <person name="Oren A."/>
            <person name="Chaudhuri R."/>
            <person name="La Ragione R.M."/>
            <person name="Hildebrand F."/>
            <person name="Pallen M.J."/>
        </authorList>
    </citation>
    <scope>NUCLEOTIDE SEQUENCE [LARGE SCALE GENOMIC DNA]</scope>
    <source>
        <strain evidence="5 6">Sa2CVA6</strain>
    </source>
</reference>
<accession>A0ABR8S886</accession>
<dbReference type="InterPro" id="IPR005950">
    <property type="entry name" value="ModA"/>
</dbReference>
<dbReference type="InterPro" id="IPR050682">
    <property type="entry name" value="ModA/WtpA"/>
</dbReference>
<keyword evidence="2" id="KW-0479">Metal-binding</keyword>
<organism evidence="5 6">
    <name type="scientific">Comamonas avium</name>
    <dbReference type="NCBI Taxonomy" id="2762231"/>
    <lineage>
        <taxon>Bacteria</taxon>
        <taxon>Pseudomonadati</taxon>
        <taxon>Pseudomonadota</taxon>
        <taxon>Betaproteobacteria</taxon>
        <taxon>Burkholderiales</taxon>
        <taxon>Comamonadaceae</taxon>
        <taxon>Comamonas</taxon>
    </lineage>
</organism>
<evidence type="ECO:0000256" key="2">
    <source>
        <dbReference type="ARBA" id="ARBA00022723"/>
    </source>
</evidence>
<dbReference type="EMBL" id="JACSQK010000002">
    <property type="protein sequence ID" value="MBD7959693.1"/>
    <property type="molecule type" value="Genomic_DNA"/>
</dbReference>
<dbReference type="PANTHER" id="PTHR30632">
    <property type="entry name" value="MOLYBDATE-BINDING PERIPLASMIC PROTEIN"/>
    <property type="match status" value="1"/>
</dbReference>
<keyword evidence="6" id="KW-1185">Reference proteome</keyword>
<keyword evidence="3 4" id="KW-0732">Signal</keyword>
<evidence type="ECO:0000313" key="5">
    <source>
        <dbReference type="EMBL" id="MBD7959693.1"/>
    </source>
</evidence>
<comment type="caution">
    <text evidence="5">The sequence shown here is derived from an EMBL/GenBank/DDBJ whole genome shotgun (WGS) entry which is preliminary data.</text>
</comment>
<comment type="similarity">
    <text evidence="1">Belongs to the bacterial solute-binding protein ModA family.</text>
</comment>
<evidence type="ECO:0000313" key="6">
    <source>
        <dbReference type="Proteomes" id="UP000634919"/>
    </source>
</evidence>
<feature type="signal peptide" evidence="4">
    <location>
        <begin position="1"/>
        <end position="20"/>
    </location>
</feature>
<gene>
    <name evidence="5" type="primary">modA</name>
    <name evidence="5" type="ORF">H9646_04290</name>
</gene>
<sequence>MFRRLFLCCAALALAVPAMAADGVLVAAGAGYRKPVLELLQAFTSATGIKAEASFGNMKQVQVQAQQNPDISVLIGDRAFLEPMQLAQTFERLGKGQLVLVASKAHALKDLADLSLPQFQRIAVPDRNKAVYGKAAFTCLERSGLAAALQGKLLEVSTVPQVSAYLLTEHVDAGFVNATEAQSLQGKAGSSLTIAQDCYDPIELSMAAIHGRADNAATQALLAFIATPQARAVMQRHGL</sequence>
<protein>
    <submittedName>
        <fullName evidence="5">Molybdate ABC transporter substrate-binding protein</fullName>
    </submittedName>
</protein>
<evidence type="ECO:0000256" key="4">
    <source>
        <dbReference type="SAM" id="SignalP"/>
    </source>
</evidence>